<dbReference type="PANTHER" id="PTHR11601">
    <property type="entry name" value="CYSTEINE DESULFURYLASE FAMILY MEMBER"/>
    <property type="match status" value="1"/>
</dbReference>
<dbReference type="InterPro" id="IPR015421">
    <property type="entry name" value="PyrdxlP-dep_Trfase_major"/>
</dbReference>
<keyword evidence="4 10" id="KW-0808">Transferase</keyword>
<dbReference type="Proteomes" id="UP000199428">
    <property type="component" value="Unassembled WGS sequence"/>
</dbReference>
<dbReference type="GO" id="GO:0044571">
    <property type="term" value="P:[2Fe-2S] cluster assembly"/>
    <property type="evidence" value="ECO:0007669"/>
    <property type="project" value="UniProtKB-UniRule"/>
</dbReference>
<dbReference type="HAMAP" id="MF_00331">
    <property type="entry name" value="Cys_desulf_IscS"/>
    <property type="match status" value="1"/>
</dbReference>
<name>A0A1G5RUL6_PSEXY</name>
<dbReference type="Gene3D" id="3.40.640.10">
    <property type="entry name" value="Type I PLP-dependent aspartate aminotransferase-like (Major domain)"/>
    <property type="match status" value="1"/>
</dbReference>
<dbReference type="InterPro" id="IPR015424">
    <property type="entry name" value="PyrdxlP-dep_Trfase"/>
</dbReference>
<dbReference type="GO" id="GO:0046872">
    <property type="term" value="F:metal ion binding"/>
    <property type="evidence" value="ECO:0007669"/>
    <property type="project" value="UniProtKB-KW"/>
</dbReference>
<keyword evidence="6 10" id="KW-0663">Pyridoxal phosphate</keyword>
<feature type="domain" description="Aminotransferase class V" evidence="12">
    <location>
        <begin position="3"/>
        <end position="364"/>
    </location>
</feature>
<dbReference type="GO" id="GO:0031071">
    <property type="term" value="F:cysteine desulfurase activity"/>
    <property type="evidence" value="ECO:0007669"/>
    <property type="project" value="UniProtKB-UniRule"/>
</dbReference>
<comment type="function">
    <text evidence="10">Master enzyme that delivers sulfur to a number of partners involved in Fe-S cluster assembly, tRNA modification or cofactor biosynthesis. Catalyzes the removal of elemental sulfur atoms from cysteine to produce alanine. Functions as a sulfur delivery protein for Fe-S cluster synthesis onto IscU, an Fe-S scaffold assembly protein, as well as other S acceptor proteins.</text>
</comment>
<gene>
    <name evidence="10" type="primary">iscS</name>
    <name evidence="13" type="ORF">SAMN02910350_00938</name>
</gene>
<feature type="binding site" evidence="10">
    <location>
        <position position="151"/>
    </location>
    <ligand>
        <name>pyridoxal 5'-phosphate</name>
        <dbReference type="ChEBI" id="CHEBI:597326"/>
    </ligand>
</feature>
<evidence type="ECO:0000256" key="8">
    <source>
        <dbReference type="ARBA" id="ARBA00023014"/>
    </source>
</evidence>
<evidence type="ECO:0000256" key="2">
    <source>
        <dbReference type="ARBA" id="ARBA00006490"/>
    </source>
</evidence>
<feature type="binding site" evidence="10">
    <location>
        <begin position="199"/>
        <end position="201"/>
    </location>
    <ligand>
        <name>pyridoxal 5'-phosphate</name>
        <dbReference type="ChEBI" id="CHEBI:597326"/>
    </ligand>
</feature>
<dbReference type="InterPro" id="IPR017772">
    <property type="entry name" value="Cys_deSase_NifS_bac/arc"/>
</dbReference>
<feature type="active site" description="Cysteine persulfide intermediate" evidence="10">
    <location>
        <position position="324"/>
    </location>
</feature>
<reference evidence="13 14" key="1">
    <citation type="submission" date="2016-10" db="EMBL/GenBank/DDBJ databases">
        <authorList>
            <person name="de Groot N.N."/>
        </authorList>
    </citation>
    <scope>NUCLEOTIDE SEQUENCE [LARGE SCALE GENOMIC DNA]</scope>
    <source>
        <strain evidence="13 14">DSM 10317</strain>
    </source>
</reference>
<dbReference type="PROSITE" id="PS00595">
    <property type="entry name" value="AA_TRANSFER_CLASS_5"/>
    <property type="match status" value="1"/>
</dbReference>
<dbReference type="PANTHER" id="PTHR11601:SF34">
    <property type="entry name" value="CYSTEINE DESULFURASE"/>
    <property type="match status" value="1"/>
</dbReference>
<dbReference type="GO" id="GO:0030170">
    <property type="term" value="F:pyridoxal phosphate binding"/>
    <property type="evidence" value="ECO:0007669"/>
    <property type="project" value="UniProtKB-UniRule"/>
</dbReference>
<feature type="binding site" evidence="10">
    <location>
        <begin position="70"/>
        <end position="71"/>
    </location>
    <ligand>
        <name>pyridoxal 5'-phosphate</name>
        <dbReference type="ChEBI" id="CHEBI:597326"/>
    </ligand>
</feature>
<protein>
    <recommendedName>
        <fullName evidence="10">Cysteine desulfurase IscS</fullName>
        <ecNumber evidence="10">2.8.1.7</ecNumber>
    </recommendedName>
</protein>
<evidence type="ECO:0000256" key="10">
    <source>
        <dbReference type="HAMAP-Rule" id="MF_00331"/>
    </source>
</evidence>
<evidence type="ECO:0000256" key="1">
    <source>
        <dbReference type="ARBA" id="ARBA00001933"/>
    </source>
</evidence>
<evidence type="ECO:0000256" key="7">
    <source>
        <dbReference type="ARBA" id="ARBA00023004"/>
    </source>
</evidence>
<dbReference type="InterPro" id="IPR020578">
    <property type="entry name" value="Aminotrans_V_PyrdxlP_BS"/>
</dbReference>
<keyword evidence="7 10" id="KW-0408">Iron</keyword>
<comment type="subcellular location">
    <subcellularLocation>
        <location evidence="10">Cytoplasm</location>
    </subcellularLocation>
</comment>
<dbReference type="PIRSF" id="PIRSF005572">
    <property type="entry name" value="NifS"/>
    <property type="match status" value="1"/>
</dbReference>
<evidence type="ECO:0000256" key="11">
    <source>
        <dbReference type="RuleBase" id="RU004504"/>
    </source>
</evidence>
<dbReference type="FunFam" id="3.40.640.10:FF:000084">
    <property type="entry name" value="IscS-like cysteine desulfurase"/>
    <property type="match status" value="1"/>
</dbReference>
<dbReference type="GO" id="GO:0051537">
    <property type="term" value="F:2 iron, 2 sulfur cluster binding"/>
    <property type="evidence" value="ECO:0007669"/>
    <property type="project" value="UniProtKB-UniRule"/>
</dbReference>
<feature type="binding site" evidence="10">
    <location>
        <position position="237"/>
    </location>
    <ligand>
        <name>pyridoxal 5'-phosphate</name>
        <dbReference type="ChEBI" id="CHEBI:597326"/>
    </ligand>
</feature>
<dbReference type="SUPFAM" id="SSF53383">
    <property type="entry name" value="PLP-dependent transferases"/>
    <property type="match status" value="1"/>
</dbReference>
<dbReference type="AlphaFoldDB" id="A0A1G5RUL6"/>
<dbReference type="GO" id="GO:0006520">
    <property type="term" value="P:amino acid metabolic process"/>
    <property type="evidence" value="ECO:0007669"/>
    <property type="project" value="InterPro"/>
</dbReference>
<proteinExistence type="inferred from homology"/>
<accession>A0A1G5RUL6</accession>
<evidence type="ECO:0000256" key="6">
    <source>
        <dbReference type="ARBA" id="ARBA00022898"/>
    </source>
</evidence>
<comment type="subunit">
    <text evidence="10">Homodimer. Forms a heterotetramer with IscU, interacts with other sulfur acceptors.</text>
</comment>
<dbReference type="Gene3D" id="1.10.260.50">
    <property type="match status" value="1"/>
</dbReference>
<keyword evidence="3 10" id="KW-0963">Cytoplasm</keyword>
<dbReference type="InterPro" id="IPR010240">
    <property type="entry name" value="Cys_deSase_IscS"/>
</dbReference>
<dbReference type="InterPro" id="IPR015422">
    <property type="entry name" value="PyrdxlP-dep_Trfase_small"/>
</dbReference>
<dbReference type="NCBIfam" id="TIGR03402">
    <property type="entry name" value="FeS_nifS"/>
    <property type="match status" value="1"/>
</dbReference>
<dbReference type="EC" id="2.8.1.7" evidence="10"/>
<evidence type="ECO:0000256" key="9">
    <source>
        <dbReference type="ARBA" id="ARBA00050776"/>
    </source>
</evidence>
<feature type="binding site" description="via persulfide group" evidence="10">
    <location>
        <position position="324"/>
    </location>
    <ligand>
        <name>[2Fe-2S] cluster</name>
        <dbReference type="ChEBI" id="CHEBI:190135"/>
        <note>ligand shared with IscU</note>
    </ligand>
</feature>
<organism evidence="13 14">
    <name type="scientific">Pseudobutyrivibrio xylanivorans</name>
    <dbReference type="NCBI Taxonomy" id="185007"/>
    <lineage>
        <taxon>Bacteria</taxon>
        <taxon>Bacillati</taxon>
        <taxon>Bacillota</taxon>
        <taxon>Clostridia</taxon>
        <taxon>Lachnospirales</taxon>
        <taxon>Lachnospiraceae</taxon>
        <taxon>Pseudobutyrivibrio</taxon>
    </lineage>
</organism>
<evidence type="ECO:0000256" key="4">
    <source>
        <dbReference type="ARBA" id="ARBA00022679"/>
    </source>
</evidence>
<comment type="similarity">
    <text evidence="2 10">Belongs to the class-V pyridoxal-phosphate-dependent aminotransferase family. NifS/IscS subfamily.</text>
</comment>
<keyword evidence="5 10" id="KW-0479">Metal-binding</keyword>
<dbReference type="UniPathway" id="UPA00266"/>
<feature type="modified residue" description="N6-(pyridoxal phosphate)lysine" evidence="10">
    <location>
        <position position="202"/>
    </location>
</feature>
<sequence>MFVYADNAATTAVSPKVVEAMLPYFTEVYGNPSSLYSVGQKAKEVLEESRERVAKVLGASPREIYFTSGGSEADNQAIISAARIGEKKGKKHIISTKFEHHAVLHTLQALEKEGFEIELLDVHSNGVVTAEQVKDAIREDTALVTIMYANNEIGTVQPIPEIGAVCKEKGVIFHTDAVQAVSHLHIDVKEQNIDMLSISAHKFHGPKGVGVLYARGGIVLTNVINGGAQERGKRAGTENLAGIVGMAVALEDAVAHIDENNEKFAKLQDRLIEGLSKIPYSELNGDRNQRVKSNVNFCFEGIEGESLLLLLDDKGVAVSSGSACTSGSLDPSHVLLAIGRPHEVAHGSLRISLGEDATEEQVDYIIKSVTEVVEYLRGFSPFWGDLVSGKREHIFAEHTVA</sequence>
<dbReference type="EMBL" id="FMWK01000004">
    <property type="protein sequence ID" value="SCZ77804.1"/>
    <property type="molecule type" value="Genomic_DNA"/>
</dbReference>
<dbReference type="InterPro" id="IPR016454">
    <property type="entry name" value="Cysteine_dSase"/>
</dbReference>
<evidence type="ECO:0000256" key="5">
    <source>
        <dbReference type="ARBA" id="ARBA00022723"/>
    </source>
</evidence>
<comment type="pathway">
    <text evidence="10">Cofactor biosynthesis; iron-sulfur cluster biosynthesis.</text>
</comment>
<evidence type="ECO:0000313" key="13">
    <source>
        <dbReference type="EMBL" id="SCZ77804.1"/>
    </source>
</evidence>
<evidence type="ECO:0000259" key="12">
    <source>
        <dbReference type="Pfam" id="PF00266"/>
    </source>
</evidence>
<evidence type="ECO:0000256" key="3">
    <source>
        <dbReference type="ARBA" id="ARBA00022490"/>
    </source>
</evidence>
<dbReference type="GO" id="GO:1990221">
    <property type="term" value="C:L-cysteine desulfurase complex"/>
    <property type="evidence" value="ECO:0007669"/>
    <property type="project" value="UniProtKB-ARBA"/>
</dbReference>
<dbReference type="RefSeq" id="WP_090161750.1">
    <property type="nucleotide sequence ID" value="NZ_FMWK01000004.1"/>
</dbReference>
<evidence type="ECO:0000313" key="14">
    <source>
        <dbReference type="Proteomes" id="UP000199428"/>
    </source>
</evidence>
<keyword evidence="8 10" id="KW-0411">Iron-sulfur</keyword>
<dbReference type="Pfam" id="PF00266">
    <property type="entry name" value="Aminotran_5"/>
    <property type="match status" value="1"/>
</dbReference>
<dbReference type="NCBIfam" id="NF002806">
    <property type="entry name" value="PRK02948.1"/>
    <property type="match status" value="1"/>
</dbReference>
<keyword evidence="10" id="KW-0001">2Fe-2S</keyword>
<dbReference type="Gene3D" id="3.90.1150.10">
    <property type="entry name" value="Aspartate Aminotransferase, domain 1"/>
    <property type="match status" value="1"/>
</dbReference>
<comment type="cofactor">
    <cofactor evidence="1 10 11">
        <name>pyridoxal 5'-phosphate</name>
        <dbReference type="ChEBI" id="CHEBI:597326"/>
    </cofactor>
</comment>
<comment type="catalytic activity">
    <reaction evidence="9 10">
        <text>(sulfur carrier)-H + L-cysteine = (sulfur carrier)-SH + L-alanine</text>
        <dbReference type="Rhea" id="RHEA:43892"/>
        <dbReference type="Rhea" id="RHEA-COMP:14737"/>
        <dbReference type="Rhea" id="RHEA-COMP:14739"/>
        <dbReference type="ChEBI" id="CHEBI:29917"/>
        <dbReference type="ChEBI" id="CHEBI:35235"/>
        <dbReference type="ChEBI" id="CHEBI:57972"/>
        <dbReference type="ChEBI" id="CHEBI:64428"/>
        <dbReference type="EC" id="2.8.1.7"/>
    </reaction>
</comment>
<dbReference type="InterPro" id="IPR000192">
    <property type="entry name" value="Aminotrans_V_dom"/>
</dbReference>
<feature type="binding site" evidence="10">
    <location>
        <position position="179"/>
    </location>
    <ligand>
        <name>pyridoxal 5'-phosphate</name>
        <dbReference type="ChEBI" id="CHEBI:597326"/>
    </ligand>
</feature>